<dbReference type="EMBL" id="JMCB01000001">
    <property type="protein sequence ID" value="KFE72078.1"/>
    <property type="molecule type" value="Genomic_DNA"/>
</dbReference>
<keyword evidence="2" id="KW-1185">Reference proteome</keyword>
<reference evidence="1 2" key="1">
    <citation type="submission" date="2014-04" db="EMBL/GenBank/DDBJ databases">
        <title>Genome assembly of Hyalangium minutum DSM 14724.</title>
        <authorList>
            <person name="Sharma G."/>
            <person name="Subramanian S."/>
        </authorList>
    </citation>
    <scope>NUCLEOTIDE SEQUENCE [LARGE SCALE GENOMIC DNA]</scope>
    <source>
        <strain evidence="1 2">DSM 14724</strain>
    </source>
</reference>
<organism evidence="1 2">
    <name type="scientific">Hyalangium minutum</name>
    <dbReference type="NCBI Taxonomy" id="394096"/>
    <lineage>
        <taxon>Bacteria</taxon>
        <taxon>Pseudomonadati</taxon>
        <taxon>Myxococcota</taxon>
        <taxon>Myxococcia</taxon>
        <taxon>Myxococcales</taxon>
        <taxon>Cystobacterineae</taxon>
        <taxon>Archangiaceae</taxon>
        <taxon>Hyalangium</taxon>
    </lineage>
</organism>
<keyword evidence="1" id="KW-0449">Lipoprotein</keyword>
<sequence length="486" mass="51833">MKPWHLLLLLLACVTSEQDPSADPGTPSDAEAVTLAGSLAPPGNTAQRLADIRPGPEGSDPQELVHGDRGLFFTADDGIHGRELWVSTGTGGPGTFLVKDIRPGVESSNPRDLTRMGNRVFFSANDGASGQELWVSDGTPTGTYLVKDILPGAGNAIEPVPFRHERRFQEFGGVLYFGANDGVHGSELWRSDGTAVGTRMVEDLAPGTESSSPRRFARTEQAFYFVGSRGTSVHLLRSTGRPGAVSVLERFEDNLIFNLTPVMSRLFFLVDNDEGEASLWKTDGTAATTLPLRFFHGEYPHDFVALGNRLVFSAGANFNGGDSGGEPEGEELWMSDGTVRGTWLLKDIRPGPLSSAPGALAVLNGRVFFAADNGGGLGRELWVTDGTAVGTRLFKDLEHGPGSSSPEELTAIQGTLFFSAQTPGRGRELWVSHGTVAGTVPLPELNPGPASSSPSGFVHSGQAIFFTAKDSAGRELWALPFWRTNP</sequence>
<comment type="caution">
    <text evidence="1">The sequence shown here is derived from an EMBL/GenBank/DDBJ whole genome shotgun (WGS) entry which is preliminary data.</text>
</comment>
<dbReference type="PATRIC" id="fig|394096.3.peg.338"/>
<dbReference type="Proteomes" id="UP000028725">
    <property type="component" value="Unassembled WGS sequence"/>
</dbReference>
<dbReference type="RefSeq" id="WP_083967957.1">
    <property type="nucleotide sequence ID" value="NZ_JMCB01000001.1"/>
</dbReference>
<dbReference type="NCBIfam" id="TIGR04534">
    <property type="entry name" value="ELWxxDGT_rpt"/>
    <property type="match status" value="3"/>
</dbReference>
<dbReference type="SUPFAM" id="SSF63829">
    <property type="entry name" value="Calcium-dependent phosphotriesterase"/>
    <property type="match status" value="1"/>
</dbReference>
<protein>
    <submittedName>
        <fullName evidence="1">Putative lipoprotein</fullName>
    </submittedName>
</protein>
<accession>A0A085WWL5</accession>
<dbReference type="AlphaFoldDB" id="A0A085WWL5"/>
<dbReference type="STRING" id="394096.DB31_0339"/>
<evidence type="ECO:0000313" key="1">
    <source>
        <dbReference type="EMBL" id="KFE72078.1"/>
    </source>
</evidence>
<evidence type="ECO:0000313" key="2">
    <source>
        <dbReference type="Proteomes" id="UP000028725"/>
    </source>
</evidence>
<gene>
    <name evidence="1" type="ORF">DB31_0339</name>
</gene>
<dbReference type="InterPro" id="IPR030916">
    <property type="entry name" value="ELWxxDGT_rpt"/>
</dbReference>
<name>A0A085WWL5_9BACT</name>
<proteinExistence type="predicted"/>